<evidence type="ECO:0000256" key="2">
    <source>
        <dbReference type="ARBA" id="ARBA00004286"/>
    </source>
</evidence>
<dbReference type="InterPro" id="IPR003511">
    <property type="entry name" value="HORMA_dom"/>
</dbReference>
<dbReference type="InterPro" id="IPR051294">
    <property type="entry name" value="HORMA_MeioticProgression"/>
</dbReference>
<feature type="domain" description="HORMA" evidence="7">
    <location>
        <begin position="20"/>
        <end position="302"/>
    </location>
</feature>
<evidence type="ECO:0000256" key="4">
    <source>
        <dbReference type="ARBA" id="ARBA00023242"/>
    </source>
</evidence>
<evidence type="ECO:0000256" key="3">
    <source>
        <dbReference type="ARBA" id="ARBA00022454"/>
    </source>
</evidence>
<protein>
    <submittedName>
        <fullName evidence="8">DNA binding protein</fullName>
    </submittedName>
</protein>
<comment type="caution">
    <text evidence="8">The sequence shown here is derived from an EMBL/GenBank/DDBJ whole genome shotgun (WGS) entry which is preliminary data.</text>
</comment>
<dbReference type="Gene3D" id="3.30.900.10">
    <property type="entry name" value="HORMA domain"/>
    <property type="match status" value="1"/>
</dbReference>
<keyword evidence="4" id="KW-0539">Nucleus</keyword>
<dbReference type="GO" id="GO:0051598">
    <property type="term" value="P:meiotic recombination checkpoint signaling"/>
    <property type="evidence" value="ECO:0007669"/>
    <property type="project" value="TreeGrafter"/>
</dbReference>
<dbReference type="Proteomes" id="UP000777482">
    <property type="component" value="Unassembled WGS sequence"/>
</dbReference>
<evidence type="ECO:0000256" key="5">
    <source>
        <dbReference type="ARBA" id="ARBA00023254"/>
    </source>
</evidence>
<dbReference type="PANTHER" id="PTHR48225">
    <property type="entry name" value="HORMA DOMAIN-CONTAINING PROTEIN 1"/>
    <property type="match status" value="1"/>
</dbReference>
<dbReference type="PROSITE" id="PS50815">
    <property type="entry name" value="HORMA"/>
    <property type="match status" value="1"/>
</dbReference>
<feature type="region of interest" description="Disordered" evidence="6">
    <location>
        <begin position="63"/>
        <end position="89"/>
    </location>
</feature>
<dbReference type="InterPro" id="IPR013083">
    <property type="entry name" value="Znf_RING/FYVE/PHD"/>
</dbReference>
<dbReference type="AlphaFoldDB" id="A0A9P6W2U9"/>
<dbReference type="GO" id="GO:0007130">
    <property type="term" value="P:synaptonemal complex assembly"/>
    <property type="evidence" value="ECO:0007669"/>
    <property type="project" value="TreeGrafter"/>
</dbReference>
<feature type="region of interest" description="Disordered" evidence="6">
    <location>
        <begin position="792"/>
        <end position="884"/>
    </location>
</feature>
<dbReference type="InterPro" id="IPR036570">
    <property type="entry name" value="HORMA_dom_sf"/>
</dbReference>
<dbReference type="SUPFAM" id="SSF56019">
    <property type="entry name" value="The spindle assembly checkpoint protein mad2"/>
    <property type="match status" value="2"/>
</dbReference>
<proteinExistence type="predicted"/>
<evidence type="ECO:0000256" key="1">
    <source>
        <dbReference type="ARBA" id="ARBA00004123"/>
    </source>
</evidence>
<dbReference type="OrthoDB" id="1928087at2759"/>
<evidence type="ECO:0000313" key="8">
    <source>
        <dbReference type="EMBL" id="KAG0660826.1"/>
    </source>
</evidence>
<dbReference type="GO" id="GO:0005694">
    <property type="term" value="C:chromosome"/>
    <property type="evidence" value="ECO:0007669"/>
    <property type="project" value="UniProtKB-SubCell"/>
</dbReference>
<sequence length="884" mass="96483">MAQRMRPTVQGVQDRVVTLQSSLQQVKELLETGIGCIAYLRGLLPEESFTDCKLVARRPPDLLSDSQLQKEQGKKPPQDEYTSVRVKKLKRGSSPETNKLIDYLVRRSLELGAAQAIEKGYLHKLGELARAQRHDGMLAARLNGSGRRRTVFVIYLDPDEPTNIVESYTFTFTYETDAEGNKHPDMQVAEQLSGMDLSSMGSDLLPRNKPRKMSDIKRQVQQLIKNLITNTQVLDELPRRRYINIRLFYTDDTPADYEPPCFHPVPFDAPGYSVTTPSMQDAPDFGTLGSVSTGYHGVALHTVSIAHILDVTYDENVSPDEALARNKRDAETRPVVWDAEALVQTVTDEDAKVVEAAPVGIKDLSGRFLPMETVMEGEDEEMIKLKKRAGILPNPEAVFEPQGRMEETIVDSHMSDNEALRRAIAATEKRPPTNSLPATQIEPVVSRVKSFQTQVVEAHEEQVRHEASAHASGSGLGVAFKGKGKAVEPAQAVQPETQLFDYSQLSAKADLNPKETPLDSLAEPDTIEGSASIAARGTKEPAGKKLGPTRRSTRDKEDDGAMICCSSKLDPPNSPEQRLVLTVQTFRTACEVWKHAICYGFGDARDSSIPDVFVCYHCRAEKGLAEASLQPEKEAEITHALAELRSLTLFRRAIDAVWHGGVMSPKDLGKYLAVDNATAGQVLKRLKAESFIVEQGASRKGKGKVGSQIGSLKAAPQVVNKTSKQVKRKKQEYFTPGRGAELAILSLLEGTTAEAEKEDVSDEPALASTLAHGAADAQGARKELVPETLLEGSQPDTIIDEESRQASPAVSRASTALPARTAALGAARQQSADKEPRSSSSGAASNKRPFMAELDPNTATGEDSSGHSPPRKRQKCSEATEVEV</sequence>
<organism evidence="8 9">
    <name type="scientific">Rhodotorula mucilaginosa</name>
    <name type="common">Yeast</name>
    <name type="synonym">Rhodotorula rubra</name>
    <dbReference type="NCBI Taxonomy" id="5537"/>
    <lineage>
        <taxon>Eukaryota</taxon>
        <taxon>Fungi</taxon>
        <taxon>Dikarya</taxon>
        <taxon>Basidiomycota</taxon>
        <taxon>Pucciniomycotina</taxon>
        <taxon>Microbotryomycetes</taxon>
        <taxon>Sporidiobolales</taxon>
        <taxon>Sporidiobolaceae</taxon>
        <taxon>Rhodotorula</taxon>
    </lineage>
</organism>
<name>A0A9P6W2U9_RHOMI</name>
<dbReference type="GO" id="GO:0005634">
    <property type="term" value="C:nucleus"/>
    <property type="evidence" value="ECO:0007669"/>
    <property type="project" value="UniProtKB-SubCell"/>
</dbReference>
<feature type="region of interest" description="Disordered" evidence="6">
    <location>
        <begin position="512"/>
        <end position="559"/>
    </location>
</feature>
<evidence type="ECO:0000256" key="6">
    <source>
        <dbReference type="SAM" id="MobiDB-lite"/>
    </source>
</evidence>
<reference evidence="8 9" key="1">
    <citation type="submission" date="2020-11" db="EMBL/GenBank/DDBJ databases">
        <title>Kefir isolates.</title>
        <authorList>
            <person name="Marcisauskas S."/>
            <person name="Kim Y."/>
            <person name="Blasche S."/>
        </authorList>
    </citation>
    <scope>NUCLEOTIDE SEQUENCE [LARGE SCALE GENOMIC DNA]</scope>
    <source>
        <strain evidence="8 9">KR</strain>
    </source>
</reference>
<dbReference type="PANTHER" id="PTHR48225:SF7">
    <property type="entry name" value="MEIOSIS-SPECIFIC PROTEIN HOP1"/>
    <property type="match status" value="1"/>
</dbReference>
<evidence type="ECO:0000313" key="9">
    <source>
        <dbReference type="Proteomes" id="UP000777482"/>
    </source>
</evidence>
<gene>
    <name evidence="8" type="primary">HOP1</name>
    <name evidence="8" type="ORF">C6P46_004381</name>
</gene>
<keyword evidence="3" id="KW-0158">Chromosome</keyword>
<feature type="compositionally biased region" description="Low complexity" evidence="6">
    <location>
        <begin position="815"/>
        <end position="828"/>
    </location>
</feature>
<dbReference type="Pfam" id="PF02301">
    <property type="entry name" value="HORMA"/>
    <property type="match status" value="2"/>
</dbReference>
<feature type="compositionally biased region" description="Polar residues" evidence="6">
    <location>
        <begin position="857"/>
        <end position="867"/>
    </location>
</feature>
<keyword evidence="9" id="KW-1185">Reference proteome</keyword>
<evidence type="ECO:0000259" key="7">
    <source>
        <dbReference type="PROSITE" id="PS50815"/>
    </source>
</evidence>
<comment type="subcellular location">
    <subcellularLocation>
        <location evidence="2">Chromosome</location>
    </subcellularLocation>
    <subcellularLocation>
        <location evidence="1">Nucleus</location>
    </subcellularLocation>
</comment>
<dbReference type="Gene3D" id="3.30.40.10">
    <property type="entry name" value="Zinc/RING finger domain, C3HC4 (zinc finger)"/>
    <property type="match status" value="1"/>
</dbReference>
<accession>A0A9P6W2U9</accession>
<keyword evidence="5" id="KW-0469">Meiosis</keyword>
<feature type="compositionally biased region" description="Polar residues" evidence="6">
    <location>
        <begin position="805"/>
        <end position="814"/>
    </location>
</feature>
<dbReference type="EMBL" id="PUHQ01000040">
    <property type="protein sequence ID" value="KAG0660826.1"/>
    <property type="molecule type" value="Genomic_DNA"/>
</dbReference>